<evidence type="ECO:0000256" key="3">
    <source>
        <dbReference type="ARBA" id="ARBA00022679"/>
    </source>
</evidence>
<evidence type="ECO:0000256" key="9">
    <source>
        <dbReference type="HAMAP-Rule" id="MF_01942"/>
    </source>
</evidence>
<evidence type="ECO:0000256" key="2">
    <source>
        <dbReference type="ARBA" id="ARBA00022519"/>
    </source>
</evidence>
<keyword evidence="1 9" id="KW-1003">Cell membrane</keyword>
<dbReference type="EMBL" id="CP001339">
    <property type="protein sequence ID" value="ACL71577.1"/>
    <property type="molecule type" value="Genomic_DNA"/>
</dbReference>
<protein>
    <recommendedName>
        <fullName evidence="9">Lipid A biosynthesis acyltransferase</fullName>
        <ecNumber evidence="9">2.3.1.241</ecNumber>
    </recommendedName>
    <alternativeName>
        <fullName evidence="9">Kdo(2)-lipid IV(A) acyltransferase</fullName>
    </alternativeName>
</protein>
<dbReference type="PANTHER" id="PTHR30606">
    <property type="entry name" value="LIPID A BIOSYNTHESIS LAUROYL ACYLTRANSFERASE"/>
    <property type="match status" value="1"/>
</dbReference>
<dbReference type="KEGG" id="tgr:Tgr7_0480"/>
<dbReference type="STRING" id="396588.Tgr7_0480"/>
<dbReference type="NCBIfam" id="TIGR02207">
    <property type="entry name" value="lipid_A_htrB"/>
    <property type="match status" value="1"/>
</dbReference>
<comment type="catalytic activity">
    <reaction evidence="9">
        <text>an alpha-Kdo-(2-&gt;4)-alpha-Kdo-(2-&gt;6)-lipid IVA + a fatty acyl-[ACP] = an alpha-Kdo-(2-&gt;4)-alpha-Kdo-(2-&gt;6)-(acyl)-lipid IVA + holo-[ACP]</text>
        <dbReference type="Rhea" id="RHEA:69396"/>
        <dbReference type="Rhea" id="RHEA-COMP:9685"/>
        <dbReference type="Rhea" id="RHEA-COMP:14125"/>
        <dbReference type="ChEBI" id="CHEBI:64479"/>
        <dbReference type="ChEBI" id="CHEBI:138651"/>
        <dbReference type="ChEBI" id="CHEBI:176429"/>
        <dbReference type="ChEBI" id="CHEBI:176430"/>
        <dbReference type="EC" id="2.3.1.241"/>
    </reaction>
</comment>
<accession>B8GL59</accession>
<evidence type="ECO:0000256" key="7">
    <source>
        <dbReference type="ARBA" id="ARBA00023136"/>
    </source>
</evidence>
<keyword evidence="4 9" id="KW-0812">Transmembrane</keyword>
<evidence type="ECO:0000256" key="6">
    <source>
        <dbReference type="ARBA" id="ARBA00022989"/>
    </source>
</evidence>
<evidence type="ECO:0000256" key="1">
    <source>
        <dbReference type="ARBA" id="ARBA00022475"/>
    </source>
</evidence>
<dbReference type="UniPathway" id="UPA00360">
    <property type="reaction ID" value="UER00485"/>
</dbReference>
<comment type="pathway">
    <text evidence="9">Bacterial outer membrane biogenesis; lipopolysaccharide biosynthesis.</text>
</comment>
<evidence type="ECO:0000313" key="12">
    <source>
        <dbReference type="Proteomes" id="UP000002383"/>
    </source>
</evidence>
<dbReference type="GO" id="GO:0036104">
    <property type="term" value="P:Kdo2-lipid A biosynthetic process"/>
    <property type="evidence" value="ECO:0007669"/>
    <property type="project" value="UniProtKB-UniRule"/>
</dbReference>
<evidence type="ECO:0000256" key="5">
    <source>
        <dbReference type="ARBA" id="ARBA00022985"/>
    </source>
</evidence>
<gene>
    <name evidence="9" type="primary">lpxL</name>
    <name evidence="11" type="ordered locus">Tgr7_0480</name>
</gene>
<comment type="pathway">
    <text evidence="9">Glycolipid biosynthesis; KDO(2)-lipid A biosynthesis; KDO(2)-lipid A from CMP-3-deoxy-D-manno-octulosonate and lipid IV(A): step 3/4.</text>
</comment>
<reference evidence="11 12" key="1">
    <citation type="journal article" date="2011" name="Stand. Genomic Sci.">
        <title>Complete genome sequence of 'Thioalkalivibrio sulfidophilus' HL-EbGr7.</title>
        <authorList>
            <person name="Muyzer G."/>
            <person name="Sorokin D.Y."/>
            <person name="Mavromatis K."/>
            <person name="Lapidus A."/>
            <person name="Clum A."/>
            <person name="Ivanova N."/>
            <person name="Pati A."/>
            <person name="d'Haeseleer P."/>
            <person name="Woyke T."/>
            <person name="Kyrpides N.C."/>
        </authorList>
    </citation>
    <scope>NUCLEOTIDE SEQUENCE [LARGE SCALE GENOMIC DNA]</scope>
    <source>
        <strain evidence="11 12">HL-EbGR7</strain>
    </source>
</reference>
<evidence type="ECO:0000313" key="11">
    <source>
        <dbReference type="EMBL" id="ACL71577.1"/>
    </source>
</evidence>
<dbReference type="HOGENOM" id="CLU_049421_1_0_6"/>
<dbReference type="GO" id="GO:0009103">
    <property type="term" value="P:lipopolysaccharide biosynthetic process"/>
    <property type="evidence" value="ECO:0007669"/>
    <property type="project" value="UniProtKB-UniRule"/>
</dbReference>
<dbReference type="Proteomes" id="UP000002383">
    <property type="component" value="Chromosome"/>
</dbReference>
<keyword evidence="7 9" id="KW-0472">Membrane</keyword>
<comment type="subcellular location">
    <subcellularLocation>
        <location evidence="9">Cell inner membrane</location>
        <topology evidence="9">Single-pass membrane protein</topology>
    </subcellularLocation>
</comment>
<dbReference type="EC" id="2.3.1.241" evidence="9"/>
<feature type="short sequence motif" description="HXXXXD motif" evidence="9">
    <location>
        <begin position="131"/>
        <end position="136"/>
    </location>
</feature>
<organism evidence="11 12">
    <name type="scientific">Thioalkalivibrio sulfidiphilus (strain HL-EbGR7)</name>
    <dbReference type="NCBI Taxonomy" id="396588"/>
    <lineage>
        <taxon>Bacteria</taxon>
        <taxon>Pseudomonadati</taxon>
        <taxon>Pseudomonadota</taxon>
        <taxon>Gammaproteobacteria</taxon>
        <taxon>Chromatiales</taxon>
        <taxon>Ectothiorhodospiraceae</taxon>
        <taxon>Thioalkalivibrio</taxon>
    </lineage>
</organism>
<name>B8GL59_THISH</name>
<dbReference type="GO" id="GO:0009245">
    <property type="term" value="P:lipid A biosynthetic process"/>
    <property type="evidence" value="ECO:0007669"/>
    <property type="project" value="InterPro"/>
</dbReference>
<dbReference type="HAMAP" id="MF_01942">
    <property type="entry name" value="Lipid_A_LpxL_LpxP"/>
    <property type="match status" value="1"/>
</dbReference>
<keyword evidence="8 9" id="KW-0012">Acyltransferase</keyword>
<evidence type="ECO:0000256" key="4">
    <source>
        <dbReference type="ARBA" id="ARBA00022692"/>
    </source>
</evidence>
<dbReference type="Pfam" id="PF03279">
    <property type="entry name" value="Lip_A_acyltrans"/>
    <property type="match status" value="1"/>
</dbReference>
<dbReference type="GO" id="GO:0008913">
    <property type="term" value="F:Kdo2-lipid IVA acyltransferase activity"/>
    <property type="evidence" value="ECO:0007669"/>
    <property type="project" value="UniProtKB-EC"/>
</dbReference>
<comment type="similarity">
    <text evidence="9">Belongs to the LpxL/LpxM/LpxP family.</text>
</comment>
<keyword evidence="12" id="KW-1185">Reference proteome</keyword>
<evidence type="ECO:0000256" key="8">
    <source>
        <dbReference type="ARBA" id="ARBA00023315"/>
    </source>
</evidence>
<proteinExistence type="inferred from homology"/>
<comment type="function">
    <text evidence="9">Catalyzes the transfer of an acyl chain from an acyl-[acyl-carrier-protein] (ACP) to a Kdo(2)-lipid IV(A) to form a Kdo(2)-(acyl)-lipid IV(A).</text>
</comment>
<keyword evidence="5 9" id="KW-0448">Lipopolysaccharide biosynthesis</keyword>
<dbReference type="RefSeq" id="WP_012637065.1">
    <property type="nucleotide sequence ID" value="NC_011901.1"/>
</dbReference>
<evidence type="ECO:0000256" key="10">
    <source>
        <dbReference type="SAM" id="MobiDB-lite"/>
    </source>
</evidence>
<dbReference type="UniPathway" id="UPA00030"/>
<dbReference type="eggNOG" id="COG1560">
    <property type="taxonomic scope" value="Bacteria"/>
</dbReference>
<keyword evidence="6 9" id="KW-1133">Transmembrane helix</keyword>
<sequence>MARNRRHESPLRPRYWPYWLAVGLLWVLSKLPMGLQRWMGYRIGDLFHAFGRRRRHIARVNVDLCFPDWSESERARLVREHFRAVGFALFETTLSWWASDARLRKLVRLEGLEHLEQALARGKGVLLLSAHFTTLELAGRLLTQHHRFAAMYRPHENPVIEKLFASNRNRHCLQAIQRNDVKGLLRALKQNQAVWYAPDQGKGGRNSVIAPFFGEPASTHTGTHRIARVSGAPVVPFFGFREPDGTYRLVIEPPLENFPTDDVLADTTQINRVIEAAVRKAPDQYFWAHRRFKKRKGMPDPYLAPPSHRRKTETSEK</sequence>
<keyword evidence="3 9" id="KW-0808">Transferase</keyword>
<feature type="region of interest" description="Disordered" evidence="10">
    <location>
        <begin position="296"/>
        <end position="317"/>
    </location>
</feature>
<dbReference type="InterPro" id="IPR011920">
    <property type="entry name" value="Lipid_A_LpxL_LpxP"/>
</dbReference>
<dbReference type="PANTHER" id="PTHR30606:SF9">
    <property type="entry name" value="LIPID A BIOSYNTHESIS LAUROYLTRANSFERASE"/>
    <property type="match status" value="1"/>
</dbReference>
<dbReference type="InterPro" id="IPR004960">
    <property type="entry name" value="LipA_acyltrans"/>
</dbReference>
<dbReference type="GO" id="GO:0005886">
    <property type="term" value="C:plasma membrane"/>
    <property type="evidence" value="ECO:0007669"/>
    <property type="project" value="UniProtKB-SubCell"/>
</dbReference>
<dbReference type="CDD" id="cd07984">
    <property type="entry name" value="LPLAT_LABLAT-like"/>
    <property type="match status" value="1"/>
</dbReference>
<keyword evidence="2 9" id="KW-0997">Cell inner membrane</keyword>
<dbReference type="AlphaFoldDB" id="B8GL59"/>
<feature type="transmembrane region" description="Helical" evidence="9">
    <location>
        <begin position="15"/>
        <end position="33"/>
    </location>
</feature>
<dbReference type="OrthoDB" id="9803456at2"/>
<dbReference type="PIRSF" id="PIRSF026649">
    <property type="entry name" value="MsbB"/>
    <property type="match status" value="1"/>
</dbReference>